<organism evidence="1 2">
    <name type="scientific">Paenibacillus spongiae</name>
    <dbReference type="NCBI Taxonomy" id="2909671"/>
    <lineage>
        <taxon>Bacteria</taxon>
        <taxon>Bacillati</taxon>
        <taxon>Bacillota</taxon>
        <taxon>Bacilli</taxon>
        <taxon>Bacillales</taxon>
        <taxon>Paenibacillaceae</taxon>
        <taxon>Paenibacillus</taxon>
    </lineage>
</organism>
<accession>A0ABY5SGP5</accession>
<proteinExistence type="predicted"/>
<evidence type="ECO:0000313" key="2">
    <source>
        <dbReference type="Proteomes" id="UP001057877"/>
    </source>
</evidence>
<protein>
    <submittedName>
        <fullName evidence="1">Uncharacterized protein</fullName>
    </submittedName>
</protein>
<gene>
    <name evidence="1" type="ORF">L1F29_08580</name>
</gene>
<sequence>MMTVFTALLIFAVFIWFSNTTVTYEYATIVEKTPNSISLENESGRKASVSTSLNISDLIAVGEKYWVKYEKKRWQSPSLISIEKDIGDAVLKSEKYFRQFEGIESAVSAFDGKKDIKFRLMVDGHPTEAEASILFNRILDVIATYSNRSDVWDYYNGYFDIKNYDHGVIYEGTKLIGEELEVQSK</sequence>
<dbReference type="Proteomes" id="UP001057877">
    <property type="component" value="Chromosome"/>
</dbReference>
<reference evidence="1" key="1">
    <citation type="submission" date="2022-01" db="EMBL/GenBank/DDBJ databases">
        <title>Paenibacillus spongiae sp. nov., isolated from marine sponge.</title>
        <authorList>
            <person name="Li Z."/>
            <person name="Zhang M."/>
        </authorList>
    </citation>
    <scope>NUCLEOTIDE SEQUENCE</scope>
    <source>
        <strain evidence="1">PHS-Z3</strain>
    </source>
</reference>
<dbReference type="RefSeq" id="WP_258387918.1">
    <property type="nucleotide sequence ID" value="NZ_CP091430.1"/>
</dbReference>
<keyword evidence="2" id="KW-1185">Reference proteome</keyword>
<dbReference type="EMBL" id="CP091430">
    <property type="protein sequence ID" value="UVI31855.1"/>
    <property type="molecule type" value="Genomic_DNA"/>
</dbReference>
<name>A0ABY5SGP5_9BACL</name>
<evidence type="ECO:0000313" key="1">
    <source>
        <dbReference type="EMBL" id="UVI31855.1"/>
    </source>
</evidence>